<proteinExistence type="predicted"/>
<sequence length="226" mass="24007">MTPTTNSCYDCCLSYPVYGCIYTPYNDSSFYEALAASGALSLGTTAGTDRSISAEFGGTTPHGLSEYYGAATGIPASGTIDFSDFHGTSAGPPVTDCLWTHFDFSECSTGTIDKWGTTEHATECQCMRAYWWRNCGGSSQIICPVAPIDANASCICNSSSCWNGNSFLGFTPFSSGYGTVRPFAATHTGRANWLGACYGTSTAWIPAECAAHTRFMVYGGQHSINN</sequence>
<reference evidence="1" key="1">
    <citation type="submission" date="2018-05" db="EMBL/GenBank/DDBJ databases">
        <authorList>
            <person name="Lanie J.A."/>
            <person name="Ng W.-L."/>
            <person name="Kazmierczak K.M."/>
            <person name="Andrzejewski T.M."/>
            <person name="Davidsen T.M."/>
            <person name="Wayne K.J."/>
            <person name="Tettelin H."/>
            <person name="Glass J.I."/>
            <person name="Rusch D."/>
            <person name="Podicherti R."/>
            <person name="Tsui H.-C.T."/>
            <person name="Winkler M.E."/>
        </authorList>
    </citation>
    <scope>NUCLEOTIDE SEQUENCE</scope>
</reference>
<feature type="non-terminal residue" evidence="1">
    <location>
        <position position="226"/>
    </location>
</feature>
<gene>
    <name evidence="1" type="ORF">METZ01_LOCUS450863</name>
</gene>
<evidence type="ECO:0000313" key="1">
    <source>
        <dbReference type="EMBL" id="SVD98009.1"/>
    </source>
</evidence>
<protein>
    <submittedName>
        <fullName evidence="1">Uncharacterized protein</fullName>
    </submittedName>
</protein>
<accession>A0A382ZRY0</accession>
<name>A0A382ZRY0_9ZZZZ</name>
<dbReference type="EMBL" id="UINC01186003">
    <property type="protein sequence ID" value="SVD98009.1"/>
    <property type="molecule type" value="Genomic_DNA"/>
</dbReference>
<organism evidence="1">
    <name type="scientific">marine metagenome</name>
    <dbReference type="NCBI Taxonomy" id="408172"/>
    <lineage>
        <taxon>unclassified sequences</taxon>
        <taxon>metagenomes</taxon>
        <taxon>ecological metagenomes</taxon>
    </lineage>
</organism>
<dbReference type="AlphaFoldDB" id="A0A382ZRY0"/>